<evidence type="ECO:0000256" key="1">
    <source>
        <dbReference type="SAM" id="MobiDB-lite"/>
    </source>
</evidence>
<dbReference type="GO" id="GO:0035615">
    <property type="term" value="F:clathrin adaptor activity"/>
    <property type="evidence" value="ECO:0007669"/>
    <property type="project" value="TreeGrafter"/>
</dbReference>
<organism evidence="2 3">
    <name type="scientific">Channa argus</name>
    <name type="common">Northern snakehead</name>
    <name type="synonym">Ophicephalus argus</name>
    <dbReference type="NCBI Taxonomy" id="215402"/>
    <lineage>
        <taxon>Eukaryota</taxon>
        <taxon>Metazoa</taxon>
        <taxon>Chordata</taxon>
        <taxon>Craniata</taxon>
        <taxon>Vertebrata</taxon>
        <taxon>Euteleostomi</taxon>
        <taxon>Actinopterygii</taxon>
        <taxon>Neopterygii</taxon>
        <taxon>Teleostei</taxon>
        <taxon>Neoteleostei</taxon>
        <taxon>Acanthomorphata</taxon>
        <taxon>Anabantaria</taxon>
        <taxon>Anabantiformes</taxon>
        <taxon>Channoidei</taxon>
        <taxon>Channidae</taxon>
        <taxon>Channa</taxon>
    </lineage>
</organism>
<accession>A0A6G1PKL1</accession>
<reference evidence="3" key="2">
    <citation type="submission" date="2019-02" db="EMBL/GenBank/DDBJ databases">
        <title>Opniocepnalus argus Var Kimnra genome.</title>
        <authorList>
            <person name="Zhou C."/>
            <person name="Xiao S."/>
        </authorList>
    </citation>
    <scope>NUCLEOTIDE SEQUENCE [LARGE SCALE GENOMIC DNA]</scope>
</reference>
<dbReference type="PANTHER" id="PTHR47695:SF5">
    <property type="entry name" value="DISABLED HOMOLOG 2"/>
    <property type="match status" value="1"/>
</dbReference>
<dbReference type="EMBL" id="CM015717">
    <property type="protein sequence ID" value="KAF3690759.1"/>
    <property type="molecule type" value="Genomic_DNA"/>
</dbReference>
<dbReference type="InterPro" id="IPR011993">
    <property type="entry name" value="PH-like_dom_sf"/>
</dbReference>
<name>A0A6G1PKL1_CHAAH</name>
<evidence type="ECO:0000313" key="2">
    <source>
        <dbReference type="EMBL" id="KAF3690759.1"/>
    </source>
</evidence>
<dbReference type="GO" id="GO:0045807">
    <property type="term" value="P:positive regulation of endocytosis"/>
    <property type="evidence" value="ECO:0007669"/>
    <property type="project" value="TreeGrafter"/>
</dbReference>
<dbReference type="GO" id="GO:0010718">
    <property type="term" value="P:positive regulation of epithelial to mesenchymal transition"/>
    <property type="evidence" value="ECO:0007669"/>
    <property type="project" value="TreeGrafter"/>
</dbReference>
<keyword evidence="3" id="KW-1185">Reference proteome</keyword>
<dbReference type="PANTHER" id="PTHR47695">
    <property type="entry name" value="PID DOMAIN-CONTAINING PROTEIN"/>
    <property type="match status" value="1"/>
</dbReference>
<dbReference type="Pfam" id="PF21792">
    <property type="entry name" value="DAB2_SBM"/>
    <property type="match status" value="1"/>
</dbReference>
<reference evidence="2 3" key="1">
    <citation type="submission" date="2019-02" db="EMBL/GenBank/DDBJ databases">
        <title>Opniocepnalus argus genome.</title>
        <authorList>
            <person name="Zhou C."/>
            <person name="Xiao S."/>
        </authorList>
    </citation>
    <scope>NUCLEOTIDE SEQUENCE [LARGE SCALE GENOMIC DNA]</scope>
    <source>
        <strain evidence="2">OARG1902GOOAL</strain>
        <tissue evidence="2">Muscle</tissue>
    </source>
</reference>
<dbReference type="AlphaFoldDB" id="A0A6G1PKL1"/>
<dbReference type="GO" id="GO:0038024">
    <property type="term" value="F:cargo receptor activity"/>
    <property type="evidence" value="ECO:0007669"/>
    <property type="project" value="TreeGrafter"/>
</dbReference>
<feature type="region of interest" description="Disordered" evidence="1">
    <location>
        <begin position="1"/>
        <end position="21"/>
    </location>
</feature>
<evidence type="ECO:0000313" key="3">
    <source>
        <dbReference type="Proteomes" id="UP000503349"/>
    </source>
</evidence>
<dbReference type="GO" id="GO:0090090">
    <property type="term" value="P:negative regulation of canonical Wnt signaling pathway"/>
    <property type="evidence" value="ECO:0007669"/>
    <property type="project" value="TreeGrafter"/>
</dbReference>
<gene>
    <name evidence="2" type="ORF">EXN66_Car006432</name>
</gene>
<dbReference type="GO" id="GO:0005905">
    <property type="term" value="C:clathrin-coated pit"/>
    <property type="evidence" value="ECO:0007669"/>
    <property type="project" value="TreeGrafter"/>
</dbReference>
<dbReference type="Proteomes" id="UP000503349">
    <property type="component" value="Chromosome 6"/>
</dbReference>
<dbReference type="GO" id="GO:0005737">
    <property type="term" value="C:cytoplasm"/>
    <property type="evidence" value="ECO:0007669"/>
    <property type="project" value="TreeGrafter"/>
</dbReference>
<dbReference type="InterPro" id="IPR048559">
    <property type="entry name" value="DAB1/2_SBM"/>
</dbReference>
<dbReference type="Gene3D" id="2.30.29.30">
    <property type="entry name" value="Pleckstrin-homology domain (PH domain)/Phosphotyrosine-binding domain (PTB)"/>
    <property type="match status" value="2"/>
</dbReference>
<protein>
    <submittedName>
        <fullName evidence="2">Disabled-like protein 1</fullName>
    </submittedName>
</protein>
<dbReference type="GO" id="GO:0006898">
    <property type="term" value="P:receptor-mediated endocytosis"/>
    <property type="evidence" value="ECO:0007669"/>
    <property type="project" value="TreeGrafter"/>
</dbReference>
<sequence length="326" mass="35236">MFEEKKSRATRTPSETSSRFHGDGVRYKAKLIGVDPVHDSEGHKMCWDSMMKLKAVLHDHERSRISSLTKDESDPRALAYICQDQDTYNLFYIKMANLADPVLADIKEVCQSVDQETPQTPAETMTQTHSLLLLNEFPAPPPTGSVVEDVFSPRPDSVSAQSNQVSLGNELMEIFSFQVEEQLSSTQSSCTTQPESPQPKLSTSQILSMFPVQPAAGSPYSSPPYSPTTMPWGVQGPLGNQCASPAAVAPWPTMTGSVASWPSTGFTVPSAGNQIQAHGSQSGVMWGGNPSTVNGFPTPLNSMYTPVGETGAMQSVSPIFDHNPNP</sequence>
<proteinExistence type="predicted"/>
<dbReference type="SUPFAM" id="SSF50729">
    <property type="entry name" value="PH domain-like"/>
    <property type="match status" value="1"/>
</dbReference>